<name>A0A381N7T0_9ZZZZ</name>
<gene>
    <name evidence="1" type="ORF">METZ01_LOCUS3353</name>
</gene>
<evidence type="ECO:0000313" key="1">
    <source>
        <dbReference type="EMBL" id="SUZ50499.1"/>
    </source>
</evidence>
<accession>A0A381N7T0</accession>
<dbReference type="AlphaFoldDB" id="A0A381N7T0"/>
<reference evidence="1" key="1">
    <citation type="submission" date="2018-05" db="EMBL/GenBank/DDBJ databases">
        <authorList>
            <person name="Lanie J.A."/>
            <person name="Ng W.-L."/>
            <person name="Kazmierczak K.M."/>
            <person name="Andrzejewski T.M."/>
            <person name="Davidsen T.M."/>
            <person name="Wayne K.J."/>
            <person name="Tettelin H."/>
            <person name="Glass J.I."/>
            <person name="Rusch D."/>
            <person name="Podicherti R."/>
            <person name="Tsui H.-C.T."/>
            <person name="Winkler M.E."/>
        </authorList>
    </citation>
    <scope>NUCLEOTIDE SEQUENCE</scope>
</reference>
<sequence>MPAHDNVISKHKKLIFNLFENKFFRGFQKKTKLQPVA</sequence>
<protein>
    <submittedName>
        <fullName evidence="1">Uncharacterized protein</fullName>
    </submittedName>
</protein>
<dbReference type="EMBL" id="UINC01000174">
    <property type="protein sequence ID" value="SUZ50499.1"/>
    <property type="molecule type" value="Genomic_DNA"/>
</dbReference>
<proteinExistence type="predicted"/>
<organism evidence="1">
    <name type="scientific">marine metagenome</name>
    <dbReference type="NCBI Taxonomy" id="408172"/>
    <lineage>
        <taxon>unclassified sequences</taxon>
        <taxon>metagenomes</taxon>
        <taxon>ecological metagenomes</taxon>
    </lineage>
</organism>